<dbReference type="Proteomes" id="UP000291822">
    <property type="component" value="Unassembled WGS sequence"/>
</dbReference>
<proteinExistence type="inferred from homology"/>
<evidence type="ECO:0000313" key="9">
    <source>
        <dbReference type="Proteomes" id="UP000291822"/>
    </source>
</evidence>
<comment type="caution">
    <text evidence="8">The sequence shown here is derived from an EMBL/GenBank/DDBJ whole genome shotgun (WGS) entry which is preliminary data.</text>
</comment>
<evidence type="ECO:0000256" key="1">
    <source>
        <dbReference type="ARBA" id="ARBA00004651"/>
    </source>
</evidence>
<dbReference type="EMBL" id="SJTG01000001">
    <property type="protein sequence ID" value="TCI13677.1"/>
    <property type="molecule type" value="Genomic_DNA"/>
</dbReference>
<evidence type="ECO:0000256" key="2">
    <source>
        <dbReference type="ARBA" id="ARBA00009772"/>
    </source>
</evidence>
<evidence type="ECO:0000256" key="7">
    <source>
        <dbReference type="RuleBase" id="RU362072"/>
    </source>
</evidence>
<feature type="transmembrane region" description="Helical" evidence="7">
    <location>
        <begin position="212"/>
        <end position="234"/>
    </location>
</feature>
<feature type="transmembrane region" description="Helical" evidence="7">
    <location>
        <begin position="171"/>
        <end position="200"/>
    </location>
</feature>
<dbReference type="GO" id="GO:0006605">
    <property type="term" value="P:protein targeting"/>
    <property type="evidence" value="ECO:0007669"/>
    <property type="project" value="UniProtKB-UniRule"/>
</dbReference>
<organism evidence="8 9">
    <name type="scientific">Dyella soli</name>
    <dbReference type="NCBI Taxonomy" id="522319"/>
    <lineage>
        <taxon>Bacteria</taxon>
        <taxon>Pseudomonadati</taxon>
        <taxon>Pseudomonadota</taxon>
        <taxon>Gammaproteobacteria</taxon>
        <taxon>Lysobacterales</taxon>
        <taxon>Rhodanobacteraceae</taxon>
        <taxon>Dyella</taxon>
    </lineage>
</organism>
<sequence length="258" mass="27071">MLAGTLDLAGHHWQLAALAMIRVLACFAWLPCFGTGAMASKVVRSTVALWCVMGLWPALEPLSAPLDLTGMVWAGLREGLVGTALGLALGLPFQVFHGFGAVVNNQRGANIGSTLDPTSGAEATESASLLQWFSVAVFLAGGGIATVLEALRASFLVMGMDGAFRASMPGLTTYAGTVLAAAVKLAAPVIAMLFLVEVLLGMLSRFAQQMNAFSVALAAKTVVAFAVLLVYVMTSLEEMSISLWREHSAFDLLDIRPP</sequence>
<dbReference type="InterPro" id="IPR002010">
    <property type="entry name" value="T3SS_IM_R"/>
</dbReference>
<dbReference type="AlphaFoldDB" id="A0A4V2NMK6"/>
<dbReference type="PRINTS" id="PR00953">
    <property type="entry name" value="TYPE3IMRPROT"/>
</dbReference>
<name>A0A4V2NMK6_9GAMM</name>
<reference evidence="8 9" key="1">
    <citation type="submission" date="2019-02" db="EMBL/GenBank/DDBJ databases">
        <title>Dyella amyloliquefaciens sp. nov., isolated from forest soil.</title>
        <authorList>
            <person name="Gao Z.-H."/>
            <person name="Qiu L.-H."/>
        </authorList>
    </citation>
    <scope>NUCLEOTIDE SEQUENCE [LARGE SCALE GENOMIC DNA]</scope>
    <source>
        <strain evidence="8 9">KACC 12747</strain>
    </source>
</reference>
<dbReference type="NCBIfam" id="TIGR01401">
    <property type="entry name" value="fliR_like_III"/>
    <property type="match status" value="1"/>
</dbReference>
<feature type="transmembrane region" description="Helical" evidence="7">
    <location>
        <begin position="42"/>
        <end position="59"/>
    </location>
</feature>
<gene>
    <name evidence="8" type="ORF">EZM97_10585</name>
</gene>
<evidence type="ECO:0000313" key="8">
    <source>
        <dbReference type="EMBL" id="TCI13677.1"/>
    </source>
</evidence>
<keyword evidence="5 7" id="KW-1133">Transmembrane helix</keyword>
<feature type="transmembrane region" description="Helical" evidence="7">
    <location>
        <begin position="129"/>
        <end position="151"/>
    </location>
</feature>
<evidence type="ECO:0000256" key="3">
    <source>
        <dbReference type="ARBA" id="ARBA00022475"/>
    </source>
</evidence>
<keyword evidence="3 7" id="KW-1003">Cell membrane</keyword>
<keyword evidence="4 7" id="KW-0812">Transmembrane</keyword>
<dbReference type="Pfam" id="PF01311">
    <property type="entry name" value="Bac_export_1"/>
    <property type="match status" value="1"/>
</dbReference>
<dbReference type="GO" id="GO:0005886">
    <property type="term" value="C:plasma membrane"/>
    <property type="evidence" value="ECO:0007669"/>
    <property type="project" value="UniProtKB-SubCell"/>
</dbReference>
<evidence type="ECO:0000256" key="4">
    <source>
        <dbReference type="ARBA" id="ARBA00022692"/>
    </source>
</evidence>
<dbReference type="PANTHER" id="PTHR30065:SF1">
    <property type="entry name" value="SURFACE PRESENTATION OF ANTIGENS PROTEIN SPAR"/>
    <property type="match status" value="1"/>
</dbReference>
<comment type="subcellular location">
    <subcellularLocation>
        <location evidence="1 7">Cell membrane</location>
        <topology evidence="1 7">Multi-pass membrane protein</topology>
    </subcellularLocation>
</comment>
<keyword evidence="9" id="KW-1185">Reference proteome</keyword>
<keyword evidence="6 7" id="KW-0472">Membrane</keyword>
<evidence type="ECO:0000256" key="6">
    <source>
        <dbReference type="ARBA" id="ARBA00023136"/>
    </source>
</evidence>
<evidence type="ECO:0000256" key="5">
    <source>
        <dbReference type="ARBA" id="ARBA00022989"/>
    </source>
</evidence>
<feature type="transmembrane region" description="Helical" evidence="7">
    <location>
        <begin position="79"/>
        <end position="103"/>
    </location>
</feature>
<protein>
    <submittedName>
        <fullName evidence="8">EscT/YscT/HrcT family type III secretion system export apparatus protein</fullName>
    </submittedName>
</protein>
<accession>A0A4V2NMK6</accession>
<dbReference type="InterPro" id="IPR006304">
    <property type="entry name" value="T3SS_SpaR/YscT"/>
</dbReference>
<feature type="transmembrane region" description="Helical" evidence="7">
    <location>
        <begin position="12"/>
        <end position="30"/>
    </location>
</feature>
<dbReference type="PANTHER" id="PTHR30065">
    <property type="entry name" value="FLAGELLAR BIOSYNTHETIC PROTEIN FLIR"/>
    <property type="match status" value="1"/>
</dbReference>
<comment type="similarity">
    <text evidence="2 7">Belongs to the FliR/MopE/SpaR family.</text>
</comment>